<sequence>MSDPIKHRKKPWFQPERAHKYYKITGFYNFVVDSIKKSMPPVIIVVALLVLFHFFVMPINEALQLAVDELPDAGVLAFFYLSETALGLIPPELFIAWAGETATPILNLSLIALFSYLGGFTAYWIGRRALKIPSLHNYLEVKMAKQLVMARKWGGILIAVGAMLPLPFAMASLVAGMLKYPVKSWAVVGLLRFVRFAIYGAAIFSVV</sequence>
<dbReference type="RefSeq" id="WP_085766538.1">
    <property type="nucleotide sequence ID" value="NZ_CP019344.1"/>
</dbReference>
<name>A0A1W6MJJ4_9FLAO</name>
<organism evidence="2 3">
    <name type="scientific">Nonlabens spongiae</name>
    <dbReference type="NCBI Taxonomy" id="331648"/>
    <lineage>
        <taxon>Bacteria</taxon>
        <taxon>Pseudomonadati</taxon>
        <taxon>Bacteroidota</taxon>
        <taxon>Flavobacteriia</taxon>
        <taxon>Flavobacteriales</taxon>
        <taxon>Flavobacteriaceae</taxon>
        <taxon>Nonlabens</taxon>
    </lineage>
</organism>
<dbReference type="EMBL" id="CP019344">
    <property type="protein sequence ID" value="ARN77737.1"/>
    <property type="molecule type" value="Genomic_DNA"/>
</dbReference>
<feature type="transmembrane region" description="Helical" evidence="1">
    <location>
        <begin position="153"/>
        <end position="178"/>
    </location>
</feature>
<feature type="transmembrane region" description="Helical" evidence="1">
    <location>
        <begin position="105"/>
        <end position="125"/>
    </location>
</feature>
<evidence type="ECO:0000313" key="2">
    <source>
        <dbReference type="EMBL" id="ARN77737.1"/>
    </source>
</evidence>
<protein>
    <submittedName>
        <fullName evidence="2">Short-chain dehydrogenase</fullName>
    </submittedName>
</protein>
<dbReference type="STRING" id="331648.BST97_06850"/>
<feature type="transmembrane region" description="Helical" evidence="1">
    <location>
        <begin position="75"/>
        <end position="99"/>
    </location>
</feature>
<keyword evidence="1" id="KW-0472">Membrane</keyword>
<evidence type="ECO:0000313" key="3">
    <source>
        <dbReference type="Proteomes" id="UP000193431"/>
    </source>
</evidence>
<keyword evidence="1" id="KW-1133">Transmembrane helix</keyword>
<proteinExistence type="predicted"/>
<dbReference type="OrthoDB" id="1118259at2"/>
<keyword evidence="3" id="KW-1185">Reference proteome</keyword>
<gene>
    <name evidence="2" type="ORF">BST97_06850</name>
</gene>
<reference evidence="2 3" key="1">
    <citation type="submission" date="2016-11" db="EMBL/GenBank/DDBJ databases">
        <title>Trade-off between light-utilization and light-protection in marine flavobacteria.</title>
        <authorList>
            <person name="Kumagai Y."/>
        </authorList>
    </citation>
    <scope>NUCLEOTIDE SEQUENCE [LARGE SCALE GENOMIC DNA]</scope>
    <source>
        <strain evidence="2 3">JCM 13191</strain>
    </source>
</reference>
<evidence type="ECO:0000256" key="1">
    <source>
        <dbReference type="SAM" id="Phobius"/>
    </source>
</evidence>
<feature type="transmembrane region" description="Helical" evidence="1">
    <location>
        <begin position="184"/>
        <end position="206"/>
    </location>
</feature>
<accession>A0A1W6MJJ4</accession>
<feature type="transmembrane region" description="Helical" evidence="1">
    <location>
        <begin position="42"/>
        <end position="63"/>
    </location>
</feature>
<dbReference type="AlphaFoldDB" id="A0A1W6MJJ4"/>
<keyword evidence="1" id="KW-0812">Transmembrane</keyword>
<dbReference type="Proteomes" id="UP000193431">
    <property type="component" value="Chromosome"/>
</dbReference>